<dbReference type="STRING" id="1844.UG56_020470"/>
<evidence type="ECO:0000313" key="3">
    <source>
        <dbReference type="Proteomes" id="UP000033772"/>
    </source>
</evidence>
<dbReference type="InterPro" id="IPR041581">
    <property type="entry name" value="Glyoxalase_6"/>
</dbReference>
<dbReference type="Proteomes" id="UP000033772">
    <property type="component" value="Unassembled WGS sequence"/>
</dbReference>
<dbReference type="PANTHER" id="PTHR35908:SF1">
    <property type="entry name" value="CONSERVED PROTEIN"/>
    <property type="match status" value="1"/>
</dbReference>
<organism evidence="2 3">
    <name type="scientific">Nocardioides luteus</name>
    <dbReference type="NCBI Taxonomy" id="1844"/>
    <lineage>
        <taxon>Bacteria</taxon>
        <taxon>Bacillati</taxon>
        <taxon>Actinomycetota</taxon>
        <taxon>Actinomycetes</taxon>
        <taxon>Propionibacteriales</taxon>
        <taxon>Nocardioidaceae</taxon>
        <taxon>Nocardioides</taxon>
    </lineage>
</organism>
<dbReference type="SUPFAM" id="SSF54593">
    <property type="entry name" value="Glyoxalase/Bleomycin resistance protein/Dihydroxybiphenyl dioxygenase"/>
    <property type="match status" value="1"/>
</dbReference>
<dbReference type="PANTHER" id="PTHR35908">
    <property type="entry name" value="HYPOTHETICAL FUSION PROTEIN"/>
    <property type="match status" value="1"/>
</dbReference>
<sequence>MTSAIHAITFDCRDQERIGQFWADAMGLVDDPSDPNTPGDPLWHLMTPDGSTHLLFIPVPESKAVKNRVHLDLWPTDCTRDEEVERLLGLGATIVADHRKPDGTGFVHMNDIEGNDFCVVRSKAERS</sequence>
<proteinExistence type="predicted"/>
<evidence type="ECO:0000313" key="2">
    <source>
        <dbReference type="EMBL" id="OIJ24817.1"/>
    </source>
</evidence>
<accession>A0A1J4N386</accession>
<comment type="caution">
    <text evidence="2">The sequence shown here is derived from an EMBL/GenBank/DDBJ whole genome shotgun (WGS) entry which is preliminary data.</text>
</comment>
<keyword evidence="3" id="KW-1185">Reference proteome</keyword>
<name>A0A1J4N386_9ACTN</name>
<dbReference type="Pfam" id="PF18029">
    <property type="entry name" value="Glyoxalase_6"/>
    <property type="match status" value="1"/>
</dbReference>
<gene>
    <name evidence="2" type="ORF">UG56_020470</name>
</gene>
<dbReference type="OrthoDB" id="3823476at2"/>
<dbReference type="Gene3D" id="3.10.180.10">
    <property type="entry name" value="2,3-Dihydroxybiphenyl 1,2-Dioxygenase, domain 1"/>
    <property type="match status" value="1"/>
</dbReference>
<reference evidence="2" key="1">
    <citation type="submission" date="2016-10" db="EMBL/GenBank/DDBJ databases">
        <title>Draft Genome Sequence of Nocardioides luteus Strain BAFB, an Alkane-Degrading Bacterium Isolated from JP-7 Polluted Soil.</title>
        <authorList>
            <person name="Brown L."/>
            <person name="Ruiz O.N."/>
            <person name="Gunasekera T."/>
        </authorList>
    </citation>
    <scope>NUCLEOTIDE SEQUENCE [LARGE SCALE GENOMIC DNA]</scope>
    <source>
        <strain evidence="2">BAFB</strain>
    </source>
</reference>
<dbReference type="CDD" id="cd06587">
    <property type="entry name" value="VOC"/>
    <property type="match status" value="1"/>
</dbReference>
<feature type="domain" description="Glyoxalase-like" evidence="1">
    <location>
        <begin position="8"/>
        <end position="120"/>
    </location>
</feature>
<dbReference type="AlphaFoldDB" id="A0A1J4N386"/>
<evidence type="ECO:0000259" key="1">
    <source>
        <dbReference type="Pfam" id="PF18029"/>
    </source>
</evidence>
<protein>
    <submittedName>
        <fullName evidence="2">Glyoxalase</fullName>
    </submittedName>
</protein>
<dbReference type="EMBL" id="JZDQ02000032">
    <property type="protein sequence ID" value="OIJ24817.1"/>
    <property type="molecule type" value="Genomic_DNA"/>
</dbReference>
<dbReference type="RefSeq" id="WP_045547841.1">
    <property type="nucleotide sequence ID" value="NZ_JZDQ02000032.1"/>
</dbReference>
<dbReference type="InterPro" id="IPR029068">
    <property type="entry name" value="Glyas_Bleomycin-R_OHBP_Dase"/>
</dbReference>